<dbReference type="OrthoDB" id="6507212at2"/>
<proteinExistence type="predicted"/>
<feature type="domain" description="Putative DnaT-like" evidence="1">
    <location>
        <begin position="1"/>
        <end position="148"/>
    </location>
</feature>
<evidence type="ECO:0000313" key="3">
    <source>
        <dbReference type="Proteomes" id="UP000306317"/>
    </source>
</evidence>
<dbReference type="EMBL" id="MWIO01000045">
    <property type="protein sequence ID" value="THD06110.1"/>
    <property type="molecule type" value="Genomic_DNA"/>
</dbReference>
<dbReference type="RefSeq" id="WP_136259353.1">
    <property type="nucleotide sequence ID" value="NZ_MWIO01000045.1"/>
</dbReference>
<accession>A0A4S3KCI2</accession>
<dbReference type="Proteomes" id="UP000306317">
    <property type="component" value="Unassembled WGS sequence"/>
</dbReference>
<evidence type="ECO:0000259" key="1">
    <source>
        <dbReference type="Pfam" id="PF20557"/>
    </source>
</evidence>
<keyword evidence="3" id="KW-1185">Reference proteome</keyword>
<dbReference type="Pfam" id="PF20557">
    <property type="entry name" value="DnaT_2"/>
    <property type="match status" value="1"/>
</dbReference>
<evidence type="ECO:0000313" key="2">
    <source>
        <dbReference type="EMBL" id="THD06110.1"/>
    </source>
</evidence>
<comment type="caution">
    <text evidence="2">The sequence shown here is derived from an EMBL/GenBank/DDBJ whole genome shotgun (WGS) entry which is preliminary data.</text>
</comment>
<dbReference type="AlphaFoldDB" id="A0A4S3KCI2"/>
<dbReference type="InterPro" id="IPR046787">
    <property type="entry name" value="DnaT_2"/>
</dbReference>
<organism evidence="2 3">
    <name type="scientific">Rhodanobacter lindaniclasticus</name>
    <dbReference type="NCBI Taxonomy" id="75310"/>
    <lineage>
        <taxon>Bacteria</taxon>
        <taxon>Pseudomonadati</taxon>
        <taxon>Pseudomonadota</taxon>
        <taxon>Gammaproteobacteria</taxon>
        <taxon>Lysobacterales</taxon>
        <taxon>Rhodanobacteraceae</taxon>
        <taxon>Rhodanobacter</taxon>
    </lineage>
</organism>
<reference evidence="2 3" key="1">
    <citation type="submission" date="2017-02" db="EMBL/GenBank/DDBJ databases">
        <title>Whole genome sequencing of Rhodanobacter lindaniclasticus DSM 17932.</title>
        <authorList>
            <person name="Kumar S."/>
            <person name="Patil P."/>
            <person name="Patil P.B."/>
        </authorList>
    </citation>
    <scope>NUCLEOTIDE SEQUENCE [LARGE SCALE GENOMIC DNA]</scope>
    <source>
        <strain evidence="2 3">DSM 17932</strain>
    </source>
</reference>
<name>A0A4S3KCI2_9GAMM</name>
<sequence>MTIIVESGEGVPDANSYTSLADFRAYADLRKLTIPADDTEAEALLIRAADTMNAIKWLPGDELEHKTYPDAYLAWPRTDVWLRGRLLPSDAVPREIVYGQMALAAEIMADDANPPETAQGAVTSERVEGAVTVTYAENKGKVLPVNAQRPSAVLFADYIVKRGLFAVRA</sequence>
<protein>
    <recommendedName>
        <fullName evidence="1">Putative DnaT-like domain-containing protein</fullName>
    </recommendedName>
</protein>
<gene>
    <name evidence="2" type="ORF">B1991_14290</name>
</gene>